<dbReference type="EMBL" id="JYDO01000033">
    <property type="protein sequence ID" value="KRZ75969.1"/>
    <property type="molecule type" value="Genomic_DNA"/>
</dbReference>
<keyword evidence="2" id="KW-1185">Reference proteome</keyword>
<name>A0A0V1MW05_9BILA</name>
<protein>
    <submittedName>
        <fullName evidence="1">Uncharacterized protein</fullName>
    </submittedName>
</protein>
<dbReference type="Proteomes" id="UP000054843">
    <property type="component" value="Unassembled WGS sequence"/>
</dbReference>
<reference evidence="1 2" key="1">
    <citation type="submission" date="2015-01" db="EMBL/GenBank/DDBJ databases">
        <title>Evolution of Trichinella species and genotypes.</title>
        <authorList>
            <person name="Korhonen P.K."/>
            <person name="Edoardo P."/>
            <person name="Giuseppe L.R."/>
            <person name="Gasser R.B."/>
        </authorList>
    </citation>
    <scope>NUCLEOTIDE SEQUENCE [LARGE SCALE GENOMIC DNA]</scope>
    <source>
        <strain evidence="1">ISS1980</strain>
    </source>
</reference>
<gene>
    <name evidence="1" type="ORF">T10_11360</name>
</gene>
<evidence type="ECO:0000313" key="2">
    <source>
        <dbReference type="Proteomes" id="UP000054843"/>
    </source>
</evidence>
<dbReference type="AlphaFoldDB" id="A0A0V1MW05"/>
<comment type="caution">
    <text evidence="1">The sequence shown here is derived from an EMBL/GenBank/DDBJ whole genome shotgun (WGS) entry which is preliminary data.</text>
</comment>
<sequence length="58" mass="6625">MPLTAVNRALRSRFQNYGFPEEVEKIVLLFSRVKETRVKMESTTMKIGIGDSSLKALH</sequence>
<organism evidence="1 2">
    <name type="scientific">Trichinella papuae</name>
    <dbReference type="NCBI Taxonomy" id="268474"/>
    <lineage>
        <taxon>Eukaryota</taxon>
        <taxon>Metazoa</taxon>
        <taxon>Ecdysozoa</taxon>
        <taxon>Nematoda</taxon>
        <taxon>Enoplea</taxon>
        <taxon>Dorylaimia</taxon>
        <taxon>Trichinellida</taxon>
        <taxon>Trichinellidae</taxon>
        <taxon>Trichinella</taxon>
    </lineage>
</organism>
<proteinExistence type="predicted"/>
<accession>A0A0V1MW05</accession>
<evidence type="ECO:0000313" key="1">
    <source>
        <dbReference type="EMBL" id="KRZ75969.1"/>
    </source>
</evidence>